<gene>
    <name evidence="1" type="ORF">rsdtw13_00290</name>
</gene>
<comment type="caution">
    <text evidence="1">The sequence shown here is derived from an EMBL/GenBank/DDBJ whole genome shotgun (WGS) entry which is preliminary data.</text>
</comment>
<sequence>MKEAIVNKIIPFSSVDGPGNRTAIFLQGCNFNCIYCHNPETIKSCVGCGQCVEACPVKALTLSEGNVIWNKEICVNCDTCVKTCKKLSTPKTQKMNVQQVIAEIEKYEPFISGITTSGGECTLQEEFLIELFREAKKKGLTCFIDSNGSNLFSEMQELLSLTDKVMLDVKAWDSEEHKKYIGADNKNVLDNLDYLLKEDKMYEVRTVVVPDILDNEETIQKVSKKIAELNPKVRYKLIKFRPLGVREDIKNCPSPSVEYMEALKDICISNGCENVVIV</sequence>
<protein>
    <submittedName>
        <fullName evidence="1">Radical SAM domain protein</fullName>
    </submittedName>
</protein>
<organism evidence="1 2">
    <name type="scientific">Inconstantimicrobium mannanitabidum</name>
    <dbReference type="NCBI Taxonomy" id="1604901"/>
    <lineage>
        <taxon>Bacteria</taxon>
        <taxon>Bacillati</taxon>
        <taxon>Bacillota</taxon>
        <taxon>Clostridia</taxon>
        <taxon>Eubacteriales</taxon>
        <taxon>Clostridiaceae</taxon>
        <taxon>Inconstantimicrobium</taxon>
    </lineage>
</organism>
<name>A0ACB5R734_9CLOT</name>
<reference evidence="1" key="1">
    <citation type="journal article" date="2025" name="Int. J. Syst. Evol. Microbiol.">
        <title>Inconstantimicrobium mannanitabidum sp. nov., a novel member of the family Clostridiaceae isolated from anoxic soil under the treatment of reductive soil disinfestation.</title>
        <authorList>
            <person name="Ueki A."/>
            <person name="Tonouchi A."/>
            <person name="Honma S."/>
            <person name="Kaku N."/>
            <person name="Ueki K."/>
        </authorList>
    </citation>
    <scope>NUCLEOTIDE SEQUENCE</scope>
    <source>
        <strain evidence="1">TW13</strain>
    </source>
</reference>
<accession>A0ACB5R734</accession>
<evidence type="ECO:0000313" key="2">
    <source>
        <dbReference type="Proteomes" id="UP001058074"/>
    </source>
</evidence>
<dbReference type="EMBL" id="BROD01000001">
    <property type="protein sequence ID" value="GKX64771.1"/>
    <property type="molecule type" value="Genomic_DNA"/>
</dbReference>
<evidence type="ECO:0000313" key="1">
    <source>
        <dbReference type="EMBL" id="GKX64771.1"/>
    </source>
</evidence>
<dbReference type="Proteomes" id="UP001058074">
    <property type="component" value="Unassembled WGS sequence"/>
</dbReference>
<keyword evidence="2" id="KW-1185">Reference proteome</keyword>
<proteinExistence type="predicted"/>